<evidence type="ECO:0000313" key="1">
    <source>
        <dbReference type="EMBL" id="RMZ93371.1"/>
    </source>
</evidence>
<dbReference type="EMBL" id="REGN01013865">
    <property type="protein sequence ID" value="RMZ93371.1"/>
    <property type="molecule type" value="Genomic_DNA"/>
</dbReference>
<name>A0A3M7P2N7_BRAPC</name>
<evidence type="ECO:0000313" key="2">
    <source>
        <dbReference type="Proteomes" id="UP000276133"/>
    </source>
</evidence>
<sequence length="129" mass="15014">MHIVGRESTITDCSKSKNKMPAFNCQNCLTIDFYHKSRLFSIEIRQENCNFRIIVGRESTITEFLINFTQTCEIIELSKSIENFEDFSEKYSDITKTFAKKYKGVNEHGIIEKLVECIEVAVSWFNPNP</sequence>
<dbReference type="Proteomes" id="UP000276133">
    <property type="component" value="Unassembled WGS sequence"/>
</dbReference>
<organism evidence="1 2">
    <name type="scientific">Brachionus plicatilis</name>
    <name type="common">Marine rotifer</name>
    <name type="synonym">Brachionus muelleri</name>
    <dbReference type="NCBI Taxonomy" id="10195"/>
    <lineage>
        <taxon>Eukaryota</taxon>
        <taxon>Metazoa</taxon>
        <taxon>Spiralia</taxon>
        <taxon>Gnathifera</taxon>
        <taxon>Rotifera</taxon>
        <taxon>Eurotatoria</taxon>
        <taxon>Monogononta</taxon>
        <taxon>Pseudotrocha</taxon>
        <taxon>Ploima</taxon>
        <taxon>Brachionidae</taxon>
        <taxon>Brachionus</taxon>
    </lineage>
</organism>
<dbReference type="AlphaFoldDB" id="A0A3M7P2N7"/>
<reference evidence="1 2" key="1">
    <citation type="journal article" date="2018" name="Sci. Rep.">
        <title>Genomic signatures of local adaptation to the degree of environmental predictability in rotifers.</title>
        <authorList>
            <person name="Franch-Gras L."/>
            <person name="Hahn C."/>
            <person name="Garcia-Roger E.M."/>
            <person name="Carmona M.J."/>
            <person name="Serra M."/>
            <person name="Gomez A."/>
        </authorList>
    </citation>
    <scope>NUCLEOTIDE SEQUENCE [LARGE SCALE GENOMIC DNA]</scope>
    <source>
        <strain evidence="1">HYR1</strain>
    </source>
</reference>
<accession>A0A3M7P2N7</accession>
<protein>
    <submittedName>
        <fullName evidence="1">Uncharacterized protein</fullName>
    </submittedName>
</protein>
<gene>
    <name evidence="1" type="ORF">BpHYR1_008230</name>
</gene>
<comment type="caution">
    <text evidence="1">The sequence shown here is derived from an EMBL/GenBank/DDBJ whole genome shotgun (WGS) entry which is preliminary data.</text>
</comment>
<proteinExistence type="predicted"/>
<keyword evidence="2" id="KW-1185">Reference proteome</keyword>